<dbReference type="EMBL" id="WJBH02000010">
    <property type="protein sequence ID" value="KAI9551774.1"/>
    <property type="molecule type" value="Genomic_DNA"/>
</dbReference>
<feature type="transmembrane region" description="Helical" evidence="3">
    <location>
        <begin position="58"/>
        <end position="76"/>
    </location>
</feature>
<evidence type="ECO:0000256" key="3">
    <source>
        <dbReference type="SAM" id="Phobius"/>
    </source>
</evidence>
<protein>
    <submittedName>
        <fullName evidence="4">Uncharacterized protein</fullName>
    </submittedName>
</protein>
<feature type="coiled-coil region" evidence="1">
    <location>
        <begin position="94"/>
        <end position="128"/>
    </location>
</feature>
<keyword evidence="3" id="KW-1133">Transmembrane helix</keyword>
<evidence type="ECO:0000313" key="4">
    <source>
        <dbReference type="EMBL" id="KAI9551774.1"/>
    </source>
</evidence>
<organism evidence="4 5">
    <name type="scientific">Daphnia sinensis</name>
    <dbReference type="NCBI Taxonomy" id="1820382"/>
    <lineage>
        <taxon>Eukaryota</taxon>
        <taxon>Metazoa</taxon>
        <taxon>Ecdysozoa</taxon>
        <taxon>Arthropoda</taxon>
        <taxon>Crustacea</taxon>
        <taxon>Branchiopoda</taxon>
        <taxon>Diplostraca</taxon>
        <taxon>Cladocera</taxon>
        <taxon>Anomopoda</taxon>
        <taxon>Daphniidae</taxon>
        <taxon>Daphnia</taxon>
        <taxon>Daphnia similis group</taxon>
    </lineage>
</organism>
<comment type="caution">
    <text evidence="4">The sequence shown here is derived from an EMBL/GenBank/DDBJ whole genome shotgun (WGS) entry which is preliminary data.</text>
</comment>
<dbReference type="Proteomes" id="UP000820818">
    <property type="component" value="Linkage Group LG10"/>
</dbReference>
<dbReference type="AlphaFoldDB" id="A0AAD5PP66"/>
<keyword evidence="5" id="KW-1185">Reference proteome</keyword>
<gene>
    <name evidence="4" type="ORF">GHT06_022110</name>
</gene>
<keyword evidence="1" id="KW-0175">Coiled coil</keyword>
<feature type="region of interest" description="Disordered" evidence="2">
    <location>
        <begin position="190"/>
        <end position="218"/>
    </location>
</feature>
<reference evidence="4 5" key="1">
    <citation type="submission" date="2022-05" db="EMBL/GenBank/DDBJ databases">
        <title>A multi-omics perspective on studying reproductive biology in Daphnia sinensis.</title>
        <authorList>
            <person name="Jia J."/>
        </authorList>
    </citation>
    <scope>NUCLEOTIDE SEQUENCE [LARGE SCALE GENOMIC DNA]</scope>
    <source>
        <strain evidence="4 5">WSL</strain>
    </source>
</reference>
<sequence length="218" mass="24716">MKTEEVKYVYQSEGPLLMPKTKNGAVYQETTISNRAKDDKNQQAPCCWPGHLFARLRLILSCLAIIACLVVIAVLLTNGIKASNSREIAQEEEIAILKDLVENQQSRLHRMQKELQFLVTRQKAYEAREDSFRRRTGTIGTGTGTNVWPSLTDKNFVQEDEDQEKTQDSELPLIPRQVIPEMTSISILDEDVDVDKLPRASANKKRKGAKSMDDLQQL</sequence>
<evidence type="ECO:0000256" key="2">
    <source>
        <dbReference type="SAM" id="MobiDB-lite"/>
    </source>
</evidence>
<name>A0AAD5PP66_9CRUS</name>
<evidence type="ECO:0000313" key="5">
    <source>
        <dbReference type="Proteomes" id="UP000820818"/>
    </source>
</evidence>
<keyword evidence="3" id="KW-0812">Transmembrane</keyword>
<accession>A0AAD5PP66</accession>
<proteinExistence type="predicted"/>
<evidence type="ECO:0000256" key="1">
    <source>
        <dbReference type="SAM" id="Coils"/>
    </source>
</evidence>
<keyword evidence="3" id="KW-0472">Membrane</keyword>